<dbReference type="RefSeq" id="WP_106872539.1">
    <property type="nucleotide sequence ID" value="NZ_CP053841.1"/>
</dbReference>
<gene>
    <name evidence="1" type="ORF">CQ405_08145</name>
</gene>
<dbReference type="Proteomes" id="UP000240535">
    <property type="component" value="Unassembled WGS sequence"/>
</dbReference>
<protein>
    <recommendedName>
        <fullName evidence="3">DUF1320 domain-containing protein</fullName>
    </recommendedName>
</protein>
<dbReference type="InterPro" id="IPR009752">
    <property type="entry name" value="Phage_Mu_GpJ"/>
</dbReference>
<proteinExistence type="predicted"/>
<dbReference type="EMBL" id="PDHH01000008">
    <property type="protein sequence ID" value="PSM51350.1"/>
    <property type="molecule type" value="Genomic_DNA"/>
</dbReference>
<comment type="caution">
    <text evidence="1">The sequence shown here is derived from an EMBL/GenBank/DDBJ whole genome shotgun (WGS) entry which is preliminary data.</text>
</comment>
<evidence type="ECO:0000313" key="1">
    <source>
        <dbReference type="EMBL" id="PSM51350.1"/>
    </source>
</evidence>
<dbReference type="OrthoDB" id="5355709at2"/>
<accession>A0A2P8QYN8</accession>
<organism evidence="1 2">
    <name type="scientific">Campylobacter blaseri</name>
    <dbReference type="NCBI Taxonomy" id="2042961"/>
    <lineage>
        <taxon>Bacteria</taxon>
        <taxon>Pseudomonadati</taxon>
        <taxon>Campylobacterota</taxon>
        <taxon>Epsilonproteobacteria</taxon>
        <taxon>Campylobacterales</taxon>
        <taxon>Campylobacteraceae</taxon>
        <taxon>Campylobacter</taxon>
    </lineage>
</organism>
<sequence>MIDNDELLKELSKKELEELSDLNGNFKINQDVINDAIKDATSFIASFIVIPKNPTPLLKQICTLLTIIELKRKQNYPKENYKDELEKCESLLIKMANGKIPIELKNESKLIVKQRAFKHNDYIMKDWSSVNG</sequence>
<evidence type="ECO:0000313" key="2">
    <source>
        <dbReference type="Proteomes" id="UP000240535"/>
    </source>
</evidence>
<dbReference type="Pfam" id="PF07030">
    <property type="entry name" value="Phage_Mu_Gp36"/>
    <property type="match status" value="1"/>
</dbReference>
<dbReference type="AlphaFoldDB" id="A0A2P8QYN8"/>
<reference evidence="2" key="1">
    <citation type="submission" date="2017-10" db="EMBL/GenBank/DDBJ databases">
        <title>Campylobacter species from seals.</title>
        <authorList>
            <person name="Gilbert M.J."/>
            <person name="Zomer A.L."/>
            <person name="Timmerman A.J."/>
            <person name="Duim B."/>
            <person name="Wagenaar J.A."/>
        </authorList>
    </citation>
    <scope>NUCLEOTIDE SEQUENCE [LARGE SCALE GENOMIC DNA]</scope>
    <source>
        <strain evidence="2">17S00004-5</strain>
    </source>
</reference>
<evidence type="ECO:0008006" key="3">
    <source>
        <dbReference type="Google" id="ProtNLM"/>
    </source>
</evidence>
<keyword evidence="2" id="KW-1185">Reference proteome</keyword>
<name>A0A2P8QYN8_9BACT</name>